<feature type="domain" description="Histidine kinase" evidence="4">
    <location>
        <begin position="226"/>
        <end position="443"/>
    </location>
</feature>
<dbReference type="GO" id="GO:0016301">
    <property type="term" value="F:kinase activity"/>
    <property type="evidence" value="ECO:0007669"/>
    <property type="project" value="UniProtKB-KW"/>
</dbReference>
<comment type="catalytic activity">
    <reaction evidence="1">
        <text>ATP + protein L-histidine = ADP + protein N-phospho-L-histidine.</text>
        <dbReference type="EC" id="2.7.13.3"/>
    </reaction>
</comment>
<comment type="caution">
    <text evidence="5">The sequence shown here is derived from an EMBL/GenBank/DDBJ whole genome shotgun (WGS) entry which is preliminary data.</text>
</comment>
<dbReference type="SUPFAM" id="SSF47384">
    <property type="entry name" value="Homodimeric domain of signal transducing histidine kinase"/>
    <property type="match status" value="1"/>
</dbReference>
<reference evidence="5 6" key="1">
    <citation type="submission" date="2023-11" db="EMBL/GenBank/DDBJ databases">
        <title>A Novel Polar Bacteriovorax (B. antarcticus) Isolated from the Biocrust in Antarctica.</title>
        <authorList>
            <person name="Mun W."/>
            <person name="Choi S.Y."/>
            <person name="Mitchell R.J."/>
        </authorList>
    </citation>
    <scope>NUCLEOTIDE SEQUENCE [LARGE SCALE GENOMIC DNA]</scope>
    <source>
        <strain evidence="5 6">PP10</strain>
    </source>
</reference>
<dbReference type="Gene3D" id="3.30.565.10">
    <property type="entry name" value="Histidine kinase-like ATPase, C-terminal domain"/>
    <property type="match status" value="1"/>
</dbReference>
<evidence type="ECO:0000313" key="6">
    <source>
        <dbReference type="Proteomes" id="UP001302274"/>
    </source>
</evidence>
<dbReference type="PRINTS" id="PR00344">
    <property type="entry name" value="BCTRLSENSOR"/>
</dbReference>
<evidence type="ECO:0000256" key="1">
    <source>
        <dbReference type="ARBA" id="ARBA00000085"/>
    </source>
</evidence>
<dbReference type="InterPro" id="IPR004358">
    <property type="entry name" value="Sig_transdc_His_kin-like_C"/>
</dbReference>
<dbReference type="InterPro" id="IPR036097">
    <property type="entry name" value="HisK_dim/P_sf"/>
</dbReference>
<dbReference type="SMART" id="SM00387">
    <property type="entry name" value="HATPase_c"/>
    <property type="match status" value="1"/>
</dbReference>
<keyword evidence="5" id="KW-0808">Transferase</keyword>
<dbReference type="PROSITE" id="PS50109">
    <property type="entry name" value="HIS_KIN"/>
    <property type="match status" value="1"/>
</dbReference>
<sequence length="464" mass="52585">MELLNLAAVALFNALDKHNIDRNLLIEGTGLKMEYMDDHQKRHSWDQFVKMYANCAVHIGAEETAKEIGYLGIYNENIALIRKVGTGLLDVKTIYWYTATFVAKHLFKESVTFKYKKNNSKQVTMEINIHPELVDCPLLLQTYTHLFETLPTVLGLPKAKVAARITERRGEYTVYLKHTSYFKLVWKRFLSIFTGDASTIELITDLENQSIELSKIIDEKSQLLRIVSHDVANQISIIDYYLKKTMRNEELSEEDQKYLSIAKNSSNKLYNILKNVQNMEVTSLRGIDIVPVDIEKIFMSVQYDFQTQLDHKKLTLKCKNEVHPSISVLAEASSLETNVLGNLMANAIKFSPEGETIELRARLVGERVIITVSDQGMGIPFEERHSLFTKKLRNSSIGTMGETGTGFGLGIVLNYVKLFNGRISVELNVPHGSVFVVELDAFVPQIVTNQGPFKNILPGSSLRN</sequence>
<keyword evidence="6" id="KW-1185">Reference proteome</keyword>
<dbReference type="InterPro" id="IPR003594">
    <property type="entry name" value="HATPase_dom"/>
</dbReference>
<dbReference type="PANTHER" id="PTHR43719:SF28">
    <property type="entry name" value="PEROXIDE STRESS-ACTIVATED HISTIDINE KINASE MAK1-RELATED"/>
    <property type="match status" value="1"/>
</dbReference>
<dbReference type="InterPro" id="IPR036890">
    <property type="entry name" value="HATPase_C_sf"/>
</dbReference>
<dbReference type="InterPro" id="IPR005467">
    <property type="entry name" value="His_kinase_dom"/>
</dbReference>
<gene>
    <name evidence="5" type="ORF">SHI21_08360</name>
</gene>
<keyword evidence="3" id="KW-0597">Phosphoprotein</keyword>
<evidence type="ECO:0000256" key="2">
    <source>
        <dbReference type="ARBA" id="ARBA00012438"/>
    </source>
</evidence>
<dbReference type="EC" id="2.7.13.3" evidence="2"/>
<dbReference type="EMBL" id="JAYGJQ010000001">
    <property type="protein sequence ID" value="MEA9356211.1"/>
    <property type="molecule type" value="Genomic_DNA"/>
</dbReference>
<proteinExistence type="predicted"/>
<organism evidence="5 6">
    <name type="scientific">Bacteriovorax antarcticus</name>
    <dbReference type="NCBI Taxonomy" id="3088717"/>
    <lineage>
        <taxon>Bacteria</taxon>
        <taxon>Pseudomonadati</taxon>
        <taxon>Bdellovibrionota</taxon>
        <taxon>Bacteriovoracia</taxon>
        <taxon>Bacteriovoracales</taxon>
        <taxon>Bacteriovoracaceae</taxon>
        <taxon>Bacteriovorax</taxon>
    </lineage>
</organism>
<accession>A0ABU5VT28</accession>
<protein>
    <recommendedName>
        <fullName evidence="2">histidine kinase</fullName>
        <ecNumber evidence="2">2.7.13.3</ecNumber>
    </recommendedName>
</protein>
<dbReference type="CDD" id="cd00075">
    <property type="entry name" value="HATPase"/>
    <property type="match status" value="1"/>
</dbReference>
<dbReference type="Gene3D" id="1.10.287.130">
    <property type="match status" value="1"/>
</dbReference>
<dbReference type="PANTHER" id="PTHR43719">
    <property type="entry name" value="TWO-COMPONENT HISTIDINE KINASE"/>
    <property type="match status" value="1"/>
</dbReference>
<evidence type="ECO:0000313" key="5">
    <source>
        <dbReference type="EMBL" id="MEA9356211.1"/>
    </source>
</evidence>
<dbReference type="Pfam" id="PF02518">
    <property type="entry name" value="HATPase_c"/>
    <property type="match status" value="1"/>
</dbReference>
<name>A0ABU5VT28_9BACT</name>
<evidence type="ECO:0000259" key="4">
    <source>
        <dbReference type="PROSITE" id="PS50109"/>
    </source>
</evidence>
<dbReference type="RefSeq" id="WP_323575894.1">
    <property type="nucleotide sequence ID" value="NZ_JAYGJQ010000001.1"/>
</dbReference>
<keyword evidence="5" id="KW-0418">Kinase</keyword>
<dbReference type="Proteomes" id="UP001302274">
    <property type="component" value="Unassembled WGS sequence"/>
</dbReference>
<dbReference type="InterPro" id="IPR050956">
    <property type="entry name" value="2C_system_His_kinase"/>
</dbReference>
<evidence type="ECO:0000256" key="3">
    <source>
        <dbReference type="ARBA" id="ARBA00022553"/>
    </source>
</evidence>
<dbReference type="SUPFAM" id="SSF55874">
    <property type="entry name" value="ATPase domain of HSP90 chaperone/DNA topoisomerase II/histidine kinase"/>
    <property type="match status" value="1"/>
</dbReference>